<dbReference type="Proteomes" id="UP000249619">
    <property type="component" value="Unassembled WGS sequence"/>
</dbReference>
<accession>A0A364NB45</accession>
<feature type="region of interest" description="Disordered" evidence="1">
    <location>
        <begin position="76"/>
        <end position="99"/>
    </location>
</feature>
<dbReference type="EMBL" id="QGDH01000021">
    <property type="protein sequence ID" value="RAR14539.1"/>
    <property type="molecule type" value="Genomic_DNA"/>
</dbReference>
<organism evidence="2 3">
    <name type="scientific">Stemphylium lycopersici</name>
    <name type="common">Tomato gray leaf spot disease fungus</name>
    <name type="synonym">Thyrospora lycopersici</name>
    <dbReference type="NCBI Taxonomy" id="183478"/>
    <lineage>
        <taxon>Eukaryota</taxon>
        <taxon>Fungi</taxon>
        <taxon>Dikarya</taxon>
        <taxon>Ascomycota</taxon>
        <taxon>Pezizomycotina</taxon>
        <taxon>Dothideomycetes</taxon>
        <taxon>Pleosporomycetidae</taxon>
        <taxon>Pleosporales</taxon>
        <taxon>Pleosporineae</taxon>
        <taxon>Pleosporaceae</taxon>
        <taxon>Stemphylium</taxon>
    </lineage>
</organism>
<sequence length="195" mass="21905">MTKNIQTATISLLADMATNSRWAKMREHKDERKVDLSCAPIDHTQFVRVYPRPQPRYARFPAGMSMFREEIDAEMTVPPQCQSTGERMSMGSNGKMTHRNQEPVAPRLASPVELDDIPSEPLQTESALLETPKASTSRCEATTTLECCASPNTSRARSYARPPASSVVKEPRHPLPVWYRATRGDSELIWISKIC</sequence>
<comment type="caution">
    <text evidence="2">The sequence shown here is derived from an EMBL/GenBank/DDBJ whole genome shotgun (WGS) entry which is preliminary data.</text>
</comment>
<evidence type="ECO:0000313" key="3">
    <source>
        <dbReference type="Proteomes" id="UP000249619"/>
    </source>
</evidence>
<reference evidence="3" key="1">
    <citation type="submission" date="2018-05" db="EMBL/GenBank/DDBJ databases">
        <title>Draft genome sequence of Stemphylium lycopersici strain CIDEFI 213.</title>
        <authorList>
            <person name="Medina R."/>
            <person name="Franco M.E.E."/>
            <person name="Lucentini C.G."/>
            <person name="Saparrat M.C.N."/>
            <person name="Balatti P.A."/>
        </authorList>
    </citation>
    <scope>NUCLEOTIDE SEQUENCE [LARGE SCALE GENOMIC DNA]</scope>
    <source>
        <strain evidence="3">CIDEFI 213</strain>
    </source>
</reference>
<feature type="compositionally biased region" description="Polar residues" evidence="1">
    <location>
        <begin position="79"/>
        <end position="95"/>
    </location>
</feature>
<keyword evidence="3" id="KW-1185">Reference proteome</keyword>
<evidence type="ECO:0000313" key="2">
    <source>
        <dbReference type="EMBL" id="RAR14539.1"/>
    </source>
</evidence>
<evidence type="ECO:0000256" key="1">
    <source>
        <dbReference type="SAM" id="MobiDB-lite"/>
    </source>
</evidence>
<dbReference type="AlphaFoldDB" id="A0A364NB45"/>
<proteinExistence type="predicted"/>
<protein>
    <submittedName>
        <fullName evidence="2">MFS general substrate transporter</fullName>
    </submittedName>
</protein>
<name>A0A364NB45_STELY</name>
<gene>
    <name evidence="2" type="ORF">DDE83_002112</name>
</gene>